<dbReference type="InterPro" id="IPR050706">
    <property type="entry name" value="Cyclic-di-GMP_PDE-like"/>
</dbReference>
<evidence type="ECO:0000259" key="2">
    <source>
        <dbReference type="PROSITE" id="PS50110"/>
    </source>
</evidence>
<dbReference type="InterPro" id="IPR001633">
    <property type="entry name" value="EAL_dom"/>
</dbReference>
<dbReference type="NCBIfam" id="TIGR00254">
    <property type="entry name" value="GGDEF"/>
    <property type="match status" value="1"/>
</dbReference>
<dbReference type="SUPFAM" id="SSF55073">
    <property type="entry name" value="Nucleotide cyclase"/>
    <property type="match status" value="1"/>
</dbReference>
<feature type="domain" description="GGDEF" evidence="4">
    <location>
        <begin position="356"/>
        <end position="483"/>
    </location>
</feature>
<dbReference type="InterPro" id="IPR021800">
    <property type="entry name" value="DUF3369"/>
</dbReference>
<proteinExistence type="predicted"/>
<dbReference type="SMART" id="SM00448">
    <property type="entry name" value="REC"/>
    <property type="match status" value="1"/>
</dbReference>
<dbReference type="Gene3D" id="3.20.20.450">
    <property type="entry name" value="EAL domain"/>
    <property type="match status" value="1"/>
</dbReference>
<dbReference type="InterPro" id="IPR011006">
    <property type="entry name" value="CheY-like_superfamily"/>
</dbReference>
<dbReference type="Gene3D" id="3.30.70.270">
    <property type="match status" value="1"/>
</dbReference>
<dbReference type="GO" id="GO:0071111">
    <property type="term" value="F:cyclic-guanylate-specific phosphodiesterase activity"/>
    <property type="evidence" value="ECO:0007669"/>
    <property type="project" value="InterPro"/>
</dbReference>
<dbReference type="SMART" id="SM00052">
    <property type="entry name" value="EAL"/>
    <property type="match status" value="1"/>
</dbReference>
<dbReference type="OrthoDB" id="9813903at2"/>
<dbReference type="CDD" id="cd01949">
    <property type="entry name" value="GGDEF"/>
    <property type="match status" value="1"/>
</dbReference>
<dbReference type="RefSeq" id="WP_099864310.1">
    <property type="nucleotide sequence ID" value="NZ_PEOG01000113.1"/>
</dbReference>
<accession>A0A2G9C2N7</accession>
<feature type="domain" description="Response regulatory" evidence="2">
    <location>
        <begin position="39"/>
        <end position="163"/>
    </location>
</feature>
<dbReference type="InterPro" id="IPR001789">
    <property type="entry name" value="Sig_transdc_resp-reg_receiver"/>
</dbReference>
<dbReference type="InterPro" id="IPR035919">
    <property type="entry name" value="EAL_sf"/>
</dbReference>
<dbReference type="GO" id="GO:0000160">
    <property type="term" value="P:phosphorelay signal transduction system"/>
    <property type="evidence" value="ECO:0007669"/>
    <property type="project" value="InterPro"/>
</dbReference>
<dbReference type="PANTHER" id="PTHR33121">
    <property type="entry name" value="CYCLIC DI-GMP PHOSPHODIESTERASE PDEF"/>
    <property type="match status" value="1"/>
</dbReference>
<dbReference type="PROSITE" id="PS50887">
    <property type="entry name" value="GGDEF"/>
    <property type="match status" value="1"/>
</dbReference>
<dbReference type="SMART" id="SM00267">
    <property type="entry name" value="GGDEF"/>
    <property type="match status" value="1"/>
</dbReference>
<dbReference type="Pfam" id="PF11849">
    <property type="entry name" value="DUF3369"/>
    <property type="match status" value="1"/>
</dbReference>
<evidence type="ECO:0000256" key="1">
    <source>
        <dbReference type="PROSITE-ProRule" id="PRU00169"/>
    </source>
</evidence>
<protein>
    <submittedName>
        <fullName evidence="5">Diguanylate cyclase</fullName>
    </submittedName>
</protein>
<dbReference type="Pfam" id="PF00563">
    <property type="entry name" value="EAL"/>
    <property type="match status" value="1"/>
</dbReference>
<gene>
    <name evidence="5" type="ORF">CS062_23955</name>
</gene>
<evidence type="ECO:0000259" key="4">
    <source>
        <dbReference type="PROSITE" id="PS50887"/>
    </source>
</evidence>
<dbReference type="PROSITE" id="PS50110">
    <property type="entry name" value="RESPONSE_REGULATORY"/>
    <property type="match status" value="1"/>
</dbReference>
<reference evidence="5 6" key="1">
    <citation type="submission" date="2017-11" db="EMBL/GenBank/DDBJ databases">
        <title>Draft genome sequence of Mitsuaria sp. HWN-4.</title>
        <authorList>
            <person name="Gundlapally S.R."/>
        </authorList>
    </citation>
    <scope>NUCLEOTIDE SEQUENCE [LARGE SCALE GENOMIC DNA]</scope>
    <source>
        <strain evidence="5 6">HWN-4</strain>
    </source>
</reference>
<dbReference type="InterPro" id="IPR029787">
    <property type="entry name" value="Nucleotide_cyclase"/>
</dbReference>
<dbReference type="PROSITE" id="PS50883">
    <property type="entry name" value="EAL"/>
    <property type="match status" value="1"/>
</dbReference>
<evidence type="ECO:0000313" key="6">
    <source>
        <dbReference type="Proteomes" id="UP000231501"/>
    </source>
</evidence>
<keyword evidence="1" id="KW-0597">Phosphoprotein</keyword>
<dbReference type="EMBL" id="PEOG01000113">
    <property type="protein sequence ID" value="PIM50632.1"/>
    <property type="molecule type" value="Genomic_DNA"/>
</dbReference>
<comment type="caution">
    <text evidence="5">The sequence shown here is derived from an EMBL/GenBank/DDBJ whole genome shotgun (WGS) entry which is preliminary data.</text>
</comment>
<dbReference type="Proteomes" id="UP000231501">
    <property type="component" value="Unassembled WGS sequence"/>
</dbReference>
<sequence>MPDRQHTHSDVVEDDDLLQFLDDHEHAVLDDLPPRKPWRVLIVDDDTDVHKATELAMQGLQVEGQPLAFLHAKSAAEARALLRQEPDIAVVLLDVVMESDDAGLQLVRHIREELRLRAVRIVLRTGQPGYAPEIETVQAYDINDYKTKSELTRTRLYTVLTAAIRSYRQIRALEANRQGLEMIVEASTELGRQHGLHRFAEGVVTQLCALLGTLPEGLVCVQAHNDASGDARVIAAAGQYSSLINRPLHAVPVGKVRDLLARCLTVGHNLHEDGCTVLFFGLPSGRAMAALVEVQRELDELDRQLLRAFCSNIAVGFENVMLYTQLTDQAYNDPLLQLPNRTRFIELLEHNLKTPEGITLALIDLDDFADVNDAFGHRFGDQVLQAVSQRLAQRLGFNTAMARISSNAFGLLGPDDMVNGQRIGGVFDDPFTVAGERLQLSATTGLVRLAQSRTLGSELLLDAQIALKRAKAGNRGASQYFSPEMGIDARERFKLLKGLRASFEERRLFVVYQPQVELGSLRVIGAEALLRWRTADGKFVPPDQFIPLAEQSGLIVPIGEFVLRTACRQVRQLRDAGYADFRVAVNISLAQFRHPAFIDTVRRALADAEVPGAALELEITESMAMEEVSAVLRVLAEIRGTGASVAIDDFGTGFSSLSQLRRLDVERLKIDRAFVREAQSSAAGATIAQMVVNLGCSLGMRVVAEGIETEEQRQHLLALGCHEGQGWLFAKPMPAEELDRWLAAPKPWALDPAPAASGTQPMAAAPCAAPSAAASSAAASPINGG</sequence>
<dbReference type="SUPFAM" id="SSF52172">
    <property type="entry name" value="CheY-like"/>
    <property type="match status" value="1"/>
</dbReference>
<evidence type="ECO:0000259" key="3">
    <source>
        <dbReference type="PROSITE" id="PS50883"/>
    </source>
</evidence>
<dbReference type="InterPro" id="IPR043128">
    <property type="entry name" value="Rev_trsase/Diguanyl_cyclase"/>
</dbReference>
<dbReference type="PANTHER" id="PTHR33121:SF70">
    <property type="entry name" value="SIGNALING PROTEIN YKOW"/>
    <property type="match status" value="1"/>
</dbReference>
<dbReference type="Gene3D" id="3.40.50.2300">
    <property type="match status" value="1"/>
</dbReference>
<dbReference type="CDD" id="cd01948">
    <property type="entry name" value="EAL"/>
    <property type="match status" value="1"/>
</dbReference>
<name>A0A2G9C2N7_9BURK</name>
<dbReference type="AlphaFoldDB" id="A0A2G9C2N7"/>
<dbReference type="SUPFAM" id="SSF141868">
    <property type="entry name" value="EAL domain-like"/>
    <property type="match status" value="1"/>
</dbReference>
<keyword evidence="6" id="KW-1185">Reference proteome</keyword>
<organism evidence="5 6">
    <name type="scientific">Roseateles chitinivorans</name>
    <dbReference type="NCBI Taxonomy" id="2917965"/>
    <lineage>
        <taxon>Bacteria</taxon>
        <taxon>Pseudomonadati</taxon>
        <taxon>Pseudomonadota</taxon>
        <taxon>Betaproteobacteria</taxon>
        <taxon>Burkholderiales</taxon>
        <taxon>Sphaerotilaceae</taxon>
        <taxon>Roseateles</taxon>
    </lineage>
</organism>
<dbReference type="InterPro" id="IPR000160">
    <property type="entry name" value="GGDEF_dom"/>
</dbReference>
<feature type="modified residue" description="4-aspartylphosphate" evidence="1">
    <location>
        <position position="94"/>
    </location>
</feature>
<evidence type="ECO:0000313" key="5">
    <source>
        <dbReference type="EMBL" id="PIM50632.1"/>
    </source>
</evidence>
<feature type="domain" description="EAL" evidence="3">
    <location>
        <begin position="492"/>
        <end position="746"/>
    </location>
</feature>
<dbReference type="Pfam" id="PF00990">
    <property type="entry name" value="GGDEF"/>
    <property type="match status" value="1"/>
</dbReference>